<accession>A0AAX4JQH6</accession>
<feature type="compositionally biased region" description="Low complexity" evidence="1">
    <location>
        <begin position="209"/>
        <end position="219"/>
    </location>
</feature>
<keyword evidence="2" id="KW-0472">Membrane</keyword>
<feature type="region of interest" description="Disordered" evidence="1">
    <location>
        <begin position="196"/>
        <end position="230"/>
    </location>
</feature>
<dbReference type="RefSeq" id="XP_066074069.1">
    <property type="nucleotide sequence ID" value="XM_066217972.1"/>
</dbReference>
<organism evidence="3 4">
    <name type="scientific">Kwoniella dendrophila CBS 6074</name>
    <dbReference type="NCBI Taxonomy" id="1295534"/>
    <lineage>
        <taxon>Eukaryota</taxon>
        <taxon>Fungi</taxon>
        <taxon>Dikarya</taxon>
        <taxon>Basidiomycota</taxon>
        <taxon>Agaricomycotina</taxon>
        <taxon>Tremellomycetes</taxon>
        <taxon>Tremellales</taxon>
        <taxon>Cryptococcaceae</taxon>
        <taxon>Kwoniella</taxon>
    </lineage>
</organism>
<dbReference type="EMBL" id="CP144099">
    <property type="protein sequence ID" value="WWC87306.1"/>
    <property type="molecule type" value="Genomic_DNA"/>
</dbReference>
<keyword evidence="2" id="KW-1133">Transmembrane helix</keyword>
<protein>
    <recommendedName>
        <fullName evidence="5">MARVEL domain-containing protein</fullName>
    </recommendedName>
</protein>
<dbReference type="GeneID" id="91092866"/>
<evidence type="ECO:0000313" key="3">
    <source>
        <dbReference type="EMBL" id="WWC87306.1"/>
    </source>
</evidence>
<feature type="transmembrane region" description="Helical" evidence="2">
    <location>
        <begin position="129"/>
        <end position="150"/>
    </location>
</feature>
<evidence type="ECO:0000256" key="1">
    <source>
        <dbReference type="SAM" id="MobiDB-lite"/>
    </source>
</evidence>
<keyword evidence="2" id="KW-0812">Transmembrane</keyword>
<proteinExistence type="predicted"/>
<dbReference type="AlphaFoldDB" id="A0AAX4JQH6"/>
<evidence type="ECO:0000313" key="4">
    <source>
        <dbReference type="Proteomes" id="UP001355207"/>
    </source>
</evidence>
<name>A0AAX4JQH6_9TREE</name>
<feature type="transmembrane region" description="Helical" evidence="2">
    <location>
        <begin position="78"/>
        <end position="98"/>
    </location>
</feature>
<evidence type="ECO:0008006" key="5">
    <source>
        <dbReference type="Google" id="ProtNLM"/>
    </source>
</evidence>
<gene>
    <name evidence="3" type="ORF">L201_002194</name>
</gene>
<dbReference type="Proteomes" id="UP001355207">
    <property type="component" value="Chromosome 2"/>
</dbReference>
<reference evidence="3 4" key="1">
    <citation type="submission" date="2024-01" db="EMBL/GenBank/DDBJ databases">
        <title>Comparative genomics of Cryptococcus and Kwoniella reveals pathogenesis evolution and contrasting modes of karyotype evolution via chromosome fusion or intercentromeric recombination.</title>
        <authorList>
            <person name="Coelho M.A."/>
            <person name="David-Palma M."/>
            <person name="Shea T."/>
            <person name="Bowers K."/>
            <person name="McGinley-Smith S."/>
            <person name="Mohammad A.W."/>
            <person name="Gnirke A."/>
            <person name="Yurkov A.M."/>
            <person name="Nowrousian M."/>
            <person name="Sun S."/>
            <person name="Cuomo C.A."/>
            <person name="Heitman J."/>
        </authorList>
    </citation>
    <scope>NUCLEOTIDE SEQUENCE [LARGE SCALE GENOMIC DNA]</scope>
    <source>
        <strain evidence="3 4">CBS 6074</strain>
    </source>
</reference>
<evidence type="ECO:0000256" key="2">
    <source>
        <dbReference type="SAM" id="Phobius"/>
    </source>
</evidence>
<sequence length="230" mass="24538">MSIIPLITTSLKGFTTFWALLLLAVSAAFIDKSNGVFGSGAVNNSNFAAGNALIAGSVFFLIYGCVSLYFIFRKPDNIFISVMVDTIMFVIFFIYFLASTAALSTEASFFSRWDSVDSWASLGNATVGLGWIMTFLVLAILLLEVIYTLMHFDRSYPTWRTPFNRLLGHGSTAKAAPAGISSAEMTAVPQNNVQTANATNTQPDVERGTTPTAPAAATPSTGHLPPGAAV</sequence>
<keyword evidence="4" id="KW-1185">Reference proteome</keyword>
<feature type="transmembrane region" description="Helical" evidence="2">
    <location>
        <begin position="52"/>
        <end position="71"/>
    </location>
</feature>